<dbReference type="RefSeq" id="WP_173271726.1">
    <property type="nucleotide sequence ID" value="NZ_JABMKV010000002.1"/>
</dbReference>
<dbReference type="PANTHER" id="PTHR39200:SF1">
    <property type="entry name" value="AUTO-TRANSPORTER ADHESIN HEAD GIN DOMAIN-CONTAINING PROTEIN-RELATED"/>
    <property type="match status" value="1"/>
</dbReference>
<evidence type="ECO:0000313" key="3">
    <source>
        <dbReference type="Proteomes" id="UP000762110"/>
    </source>
</evidence>
<dbReference type="Gene3D" id="2.160.20.120">
    <property type="match status" value="1"/>
</dbReference>
<dbReference type="EMBL" id="JABMKV010000002">
    <property type="protein sequence ID" value="NQX32055.1"/>
    <property type="molecule type" value="Genomic_DNA"/>
</dbReference>
<organism evidence="2 3">
    <name type="scientific">Pedobacter boryungensis</name>
    <dbReference type="NCBI Taxonomy" id="869962"/>
    <lineage>
        <taxon>Bacteria</taxon>
        <taxon>Pseudomonadati</taxon>
        <taxon>Bacteroidota</taxon>
        <taxon>Sphingobacteriia</taxon>
        <taxon>Sphingobacteriales</taxon>
        <taxon>Sphingobacteriaceae</taxon>
        <taxon>Pedobacter</taxon>
    </lineage>
</organism>
<dbReference type="InterPro" id="IPR021255">
    <property type="entry name" value="DUF2807"/>
</dbReference>
<comment type="caution">
    <text evidence="2">The sequence shown here is derived from an EMBL/GenBank/DDBJ whole genome shotgun (WGS) entry which is preliminary data.</text>
</comment>
<dbReference type="PANTHER" id="PTHR39200">
    <property type="entry name" value="HYPOTHETICAL EXPORTED PROTEIN"/>
    <property type="match status" value="1"/>
</dbReference>
<gene>
    <name evidence="2" type="ORF">HQN85_09970</name>
</gene>
<dbReference type="Proteomes" id="UP000762110">
    <property type="component" value="Unassembled WGS sequence"/>
</dbReference>
<dbReference type="Pfam" id="PF10988">
    <property type="entry name" value="DUF2807"/>
    <property type="match status" value="1"/>
</dbReference>
<evidence type="ECO:0000259" key="1">
    <source>
        <dbReference type="Pfam" id="PF10988"/>
    </source>
</evidence>
<feature type="domain" description="Putative auto-transporter adhesin head GIN" evidence="1">
    <location>
        <begin position="44"/>
        <end position="230"/>
    </location>
</feature>
<keyword evidence="3" id="KW-1185">Reference proteome</keyword>
<name>A0ABX2DDN2_9SPHI</name>
<reference evidence="2 3" key="1">
    <citation type="submission" date="2020-05" db="EMBL/GenBank/DDBJ databases">
        <title>Description of Pedobacter foliorum sp. nov.</title>
        <authorList>
            <person name="Qi S."/>
            <person name="Carlier A."/>
            <person name="Cnockaert M."/>
            <person name="Vandamme P."/>
        </authorList>
    </citation>
    <scope>NUCLEOTIDE SEQUENCE [LARGE SCALE GENOMIC DNA]</scope>
    <source>
        <strain evidence="2 3">LMG 31300</strain>
    </source>
</reference>
<accession>A0ABX2DDN2</accession>
<proteinExistence type="predicted"/>
<protein>
    <submittedName>
        <fullName evidence="2">DUF2807 domain-containing protein</fullName>
    </submittedName>
</protein>
<sequence>MKKIFITLSFILVLATMSLQPVLANYPIVIGLSKFSKQDREVKNFNGVAAGGPINVVVTLGNSEGLRFEGDADAIATLITEVKGNVLIIRPQNSWTSWSHKYENKKITAYVSAKVIKSLTMSGSGKMSLVGSIKGAGFAATLSGSGNISANIEVDNFNGVISGSGNLNISGKAGRANVTLSGSGSLAKTGFSVGTLSTTISGSGSVNVNANDKINAVISGSGSVNYSGNPSVDQTVIGSGRVRKI</sequence>
<evidence type="ECO:0000313" key="2">
    <source>
        <dbReference type="EMBL" id="NQX32055.1"/>
    </source>
</evidence>